<dbReference type="EMBL" id="JAUYZG010000022">
    <property type="protein sequence ID" value="KAK2872469.1"/>
    <property type="molecule type" value="Genomic_DNA"/>
</dbReference>
<evidence type="ECO:0000313" key="2">
    <source>
        <dbReference type="EMBL" id="KAK2872469.1"/>
    </source>
</evidence>
<gene>
    <name evidence="2" type="ORF">Q8A67_022366</name>
</gene>
<evidence type="ECO:0000313" key="3">
    <source>
        <dbReference type="Proteomes" id="UP001187343"/>
    </source>
</evidence>
<feature type="region of interest" description="Disordered" evidence="1">
    <location>
        <begin position="54"/>
        <end position="86"/>
    </location>
</feature>
<keyword evidence="3" id="KW-1185">Reference proteome</keyword>
<protein>
    <submittedName>
        <fullName evidence="2">Uncharacterized protein</fullName>
    </submittedName>
</protein>
<accession>A0AA88P7W5</accession>
<comment type="caution">
    <text evidence="2">The sequence shown here is derived from an EMBL/GenBank/DDBJ whole genome shotgun (WGS) entry which is preliminary data.</text>
</comment>
<proteinExistence type="predicted"/>
<dbReference type="Proteomes" id="UP001187343">
    <property type="component" value="Unassembled WGS sequence"/>
</dbReference>
<name>A0AA88P7W5_9TELE</name>
<organism evidence="2 3">
    <name type="scientific">Cirrhinus molitorella</name>
    <name type="common">mud carp</name>
    <dbReference type="NCBI Taxonomy" id="172907"/>
    <lineage>
        <taxon>Eukaryota</taxon>
        <taxon>Metazoa</taxon>
        <taxon>Chordata</taxon>
        <taxon>Craniata</taxon>
        <taxon>Vertebrata</taxon>
        <taxon>Euteleostomi</taxon>
        <taxon>Actinopterygii</taxon>
        <taxon>Neopterygii</taxon>
        <taxon>Teleostei</taxon>
        <taxon>Ostariophysi</taxon>
        <taxon>Cypriniformes</taxon>
        <taxon>Cyprinidae</taxon>
        <taxon>Labeoninae</taxon>
        <taxon>Labeonini</taxon>
        <taxon>Cirrhinus</taxon>
    </lineage>
</organism>
<sequence>MDTSISEVEEGLPMSYSGTLSIRRSEGTLISALSARLRPNPVFASRLSRITVPESKGMVTDQRKGKTYACEDAPTRSDNSTGFPMTSPWCNPHGEIERRLAPCRPILPRCYVSLLGAFCHMAQAEDATRAGRSHGSH</sequence>
<dbReference type="AlphaFoldDB" id="A0AA88P7W5"/>
<evidence type="ECO:0000256" key="1">
    <source>
        <dbReference type="SAM" id="MobiDB-lite"/>
    </source>
</evidence>
<reference evidence="2" key="1">
    <citation type="submission" date="2023-08" db="EMBL/GenBank/DDBJ databases">
        <title>Chromosome-level Genome Assembly of mud carp (Cirrhinus molitorella).</title>
        <authorList>
            <person name="Liu H."/>
        </authorList>
    </citation>
    <scope>NUCLEOTIDE SEQUENCE</scope>
    <source>
        <strain evidence="2">Prfri</strain>
        <tissue evidence="2">Muscle</tissue>
    </source>
</reference>